<dbReference type="Pfam" id="PF14659">
    <property type="entry name" value="Phage_int_SAM_3"/>
    <property type="match status" value="1"/>
</dbReference>
<dbReference type="SUPFAM" id="SSF56349">
    <property type="entry name" value="DNA breaking-rejoining enzymes"/>
    <property type="match status" value="1"/>
</dbReference>
<evidence type="ECO:0000259" key="8">
    <source>
        <dbReference type="PROSITE" id="PS51900"/>
    </source>
</evidence>
<dbReference type="InterPro" id="IPR002104">
    <property type="entry name" value="Integrase_catalytic"/>
</dbReference>
<dbReference type="InterPro" id="IPR050090">
    <property type="entry name" value="Tyrosine_recombinase_XerCD"/>
</dbReference>
<evidence type="ECO:0000256" key="2">
    <source>
        <dbReference type="ARBA" id="ARBA00008857"/>
    </source>
</evidence>
<name>A0A9D1K085_9FIRM</name>
<reference evidence="9" key="2">
    <citation type="journal article" date="2021" name="PeerJ">
        <title>Extensive microbial diversity within the chicken gut microbiome revealed by metagenomics and culture.</title>
        <authorList>
            <person name="Gilroy R."/>
            <person name="Ravi A."/>
            <person name="Getino M."/>
            <person name="Pursley I."/>
            <person name="Horton D.L."/>
            <person name="Alikhan N.F."/>
            <person name="Baker D."/>
            <person name="Gharbi K."/>
            <person name="Hall N."/>
            <person name="Watson M."/>
            <person name="Adriaenssens E.M."/>
            <person name="Foster-Nyarko E."/>
            <person name="Jarju S."/>
            <person name="Secka A."/>
            <person name="Antonio M."/>
            <person name="Oren A."/>
            <person name="Chaudhuri R.R."/>
            <person name="La Ragione R."/>
            <person name="Hildebrand F."/>
            <person name="Pallen M.J."/>
        </authorList>
    </citation>
    <scope>NUCLEOTIDE SEQUENCE</scope>
    <source>
        <strain evidence="9">CHK199-13235</strain>
    </source>
</reference>
<evidence type="ECO:0000313" key="10">
    <source>
        <dbReference type="Proteomes" id="UP000824002"/>
    </source>
</evidence>
<dbReference type="PANTHER" id="PTHR30349">
    <property type="entry name" value="PHAGE INTEGRASE-RELATED"/>
    <property type="match status" value="1"/>
</dbReference>
<dbReference type="InterPro" id="IPR044068">
    <property type="entry name" value="CB"/>
</dbReference>
<evidence type="ECO:0000256" key="6">
    <source>
        <dbReference type="PROSITE-ProRule" id="PRU01248"/>
    </source>
</evidence>
<gene>
    <name evidence="9" type="ORF">IAB51_09635</name>
</gene>
<dbReference type="Pfam" id="PF00589">
    <property type="entry name" value="Phage_integrase"/>
    <property type="match status" value="1"/>
</dbReference>
<dbReference type="Proteomes" id="UP000824002">
    <property type="component" value="Unassembled WGS sequence"/>
</dbReference>
<dbReference type="AlphaFoldDB" id="A0A9D1K085"/>
<evidence type="ECO:0000256" key="3">
    <source>
        <dbReference type="ARBA" id="ARBA00022908"/>
    </source>
</evidence>
<dbReference type="CDD" id="cd01189">
    <property type="entry name" value="INT_ICEBs1_C_like"/>
    <property type="match status" value="1"/>
</dbReference>
<dbReference type="PROSITE" id="PS51900">
    <property type="entry name" value="CB"/>
    <property type="match status" value="1"/>
</dbReference>
<accession>A0A9D1K085</accession>
<dbReference type="GO" id="GO:0003677">
    <property type="term" value="F:DNA binding"/>
    <property type="evidence" value="ECO:0007669"/>
    <property type="project" value="UniProtKB-UniRule"/>
</dbReference>
<dbReference type="PROSITE" id="PS51898">
    <property type="entry name" value="TYR_RECOMBINASE"/>
    <property type="match status" value="1"/>
</dbReference>
<evidence type="ECO:0000256" key="5">
    <source>
        <dbReference type="ARBA" id="ARBA00023172"/>
    </source>
</evidence>
<dbReference type="InterPro" id="IPR004107">
    <property type="entry name" value="Integrase_SAM-like_N"/>
</dbReference>
<dbReference type="InterPro" id="IPR013762">
    <property type="entry name" value="Integrase-like_cat_sf"/>
</dbReference>
<evidence type="ECO:0000313" key="9">
    <source>
        <dbReference type="EMBL" id="HIS77046.1"/>
    </source>
</evidence>
<comment type="similarity">
    <text evidence="2">Belongs to the 'phage' integrase family.</text>
</comment>
<protein>
    <submittedName>
        <fullName evidence="9">Site-specific integrase</fullName>
    </submittedName>
</protein>
<dbReference type="InterPro" id="IPR011010">
    <property type="entry name" value="DNA_brk_join_enz"/>
</dbReference>
<feature type="domain" description="Core-binding (CB)" evidence="8">
    <location>
        <begin position="77"/>
        <end position="163"/>
    </location>
</feature>
<dbReference type="InterPro" id="IPR010998">
    <property type="entry name" value="Integrase_recombinase_N"/>
</dbReference>
<dbReference type="Gene3D" id="1.10.150.130">
    <property type="match status" value="1"/>
</dbReference>
<organism evidence="9 10">
    <name type="scientific">Candidatus Merdivicinus excrementipullorum</name>
    <dbReference type="NCBI Taxonomy" id="2840867"/>
    <lineage>
        <taxon>Bacteria</taxon>
        <taxon>Bacillati</taxon>
        <taxon>Bacillota</taxon>
        <taxon>Clostridia</taxon>
        <taxon>Eubacteriales</taxon>
        <taxon>Oscillospiraceae</taxon>
        <taxon>Oscillospiraceae incertae sedis</taxon>
        <taxon>Candidatus Merdivicinus</taxon>
    </lineage>
</organism>
<dbReference type="Gene3D" id="1.10.443.10">
    <property type="entry name" value="Intergrase catalytic core"/>
    <property type="match status" value="1"/>
</dbReference>
<dbReference type="GO" id="GO:0015074">
    <property type="term" value="P:DNA integration"/>
    <property type="evidence" value="ECO:0007669"/>
    <property type="project" value="InterPro"/>
</dbReference>
<evidence type="ECO:0000256" key="4">
    <source>
        <dbReference type="ARBA" id="ARBA00023125"/>
    </source>
</evidence>
<comment type="caution">
    <text evidence="9">The sequence shown here is derived from an EMBL/GenBank/DDBJ whole genome shotgun (WGS) entry which is preliminary data.</text>
</comment>
<keyword evidence="3" id="KW-0229">DNA integration</keyword>
<dbReference type="PANTHER" id="PTHR30349:SF41">
    <property type="entry name" value="INTEGRASE_RECOMBINASE PROTEIN MJ0367-RELATED"/>
    <property type="match status" value="1"/>
</dbReference>
<dbReference type="GO" id="GO:0006310">
    <property type="term" value="P:DNA recombination"/>
    <property type="evidence" value="ECO:0007669"/>
    <property type="project" value="UniProtKB-KW"/>
</dbReference>
<proteinExistence type="inferred from homology"/>
<evidence type="ECO:0000256" key="1">
    <source>
        <dbReference type="ARBA" id="ARBA00003283"/>
    </source>
</evidence>
<keyword evidence="5" id="KW-0233">DNA recombination</keyword>
<dbReference type="EMBL" id="DVJP01000065">
    <property type="protein sequence ID" value="HIS77046.1"/>
    <property type="molecule type" value="Genomic_DNA"/>
</dbReference>
<reference evidence="9" key="1">
    <citation type="submission" date="2020-10" db="EMBL/GenBank/DDBJ databases">
        <authorList>
            <person name="Gilroy R."/>
        </authorList>
    </citation>
    <scope>NUCLEOTIDE SEQUENCE</scope>
    <source>
        <strain evidence="9">CHK199-13235</strain>
    </source>
</reference>
<feature type="domain" description="Tyr recombinase" evidence="7">
    <location>
        <begin position="184"/>
        <end position="385"/>
    </location>
</feature>
<comment type="function">
    <text evidence="1">Site-specific tyrosine recombinase, which acts by catalyzing the cutting and rejoining of the recombining DNA molecules.</text>
</comment>
<evidence type="ECO:0000259" key="7">
    <source>
        <dbReference type="PROSITE" id="PS51898"/>
    </source>
</evidence>
<sequence length="407" mass="45938">MAQVIKRTAKSGKISYLIRVSNGYGLDGKQKKLSMTWEPPSGMTEKRAEKEAQRQALAFEERISSGTANDGRIRLKEFSERWMMEYVEKQLKKKTAHGYRQCLPRILDALGHIRLCDLKTGHINTFYANLQEDGINAHTGGKLAVNSVLAHHRCLSSMLSKAVKWGYISYNPAANAELPRQQAQEAPYLDEKEARSLLEHLQNEPIKYRAAITFDLLAGLRRGELLGMSWNAVDFENQTVAIQRTLNYTPEDGTYFDTPKNATSKRPLKVSRLALDLLGQLKHWQEEQAHRLGSAWYNPDNLVFTNDYGGPIHPDTLTKWFTRFCRDSGFRQVHIHSLRHTCASLMIADGTPLVVVSRRLGHAQVSTTANIYSHVIASADEKAAQIGDRFADVVPAKPVKKRERTIA</sequence>
<keyword evidence="4 6" id="KW-0238">DNA-binding</keyword>